<dbReference type="OrthoDB" id="8451629at2"/>
<proteinExistence type="predicted"/>
<sequence>MSQSDPAADRRAAQAVVRHHAELAATLDSHTGRLLAAADAGDEAEVLRRRDELARWLHDELLPHAQAEEATMYPAAAALDRGALLVDGMLREHREILDLVAELEMANRPTRAAAAARALAALFAVHLDKENGLVVPLLADAEKVSLAGLLEGMHDLIGAEESAGTGGCGGSCGCGGDAAPSGGEAAVLSIDPRLDVRDVPHAERHARVLAALDALPPDGALVLVAPHAPRPLLAEIDRRYGPAMTAEWLQDGPDVWQIRLQRVAVRA</sequence>
<protein>
    <submittedName>
        <fullName evidence="3">Hemerythrin</fullName>
    </submittedName>
</protein>
<name>A0A317JRU1_9ACTN</name>
<dbReference type="Pfam" id="PF10006">
    <property type="entry name" value="DUF2249"/>
    <property type="match status" value="1"/>
</dbReference>
<evidence type="ECO:0000313" key="3">
    <source>
        <dbReference type="EMBL" id="PWU43526.1"/>
    </source>
</evidence>
<dbReference type="Gene3D" id="1.20.120.520">
    <property type="entry name" value="nmb1532 protein domain like"/>
    <property type="match status" value="1"/>
</dbReference>
<organism evidence="3 4">
    <name type="scientific">Micromonospora globispora</name>
    <dbReference type="NCBI Taxonomy" id="1450148"/>
    <lineage>
        <taxon>Bacteria</taxon>
        <taxon>Bacillati</taxon>
        <taxon>Actinomycetota</taxon>
        <taxon>Actinomycetes</taxon>
        <taxon>Micromonosporales</taxon>
        <taxon>Micromonosporaceae</taxon>
        <taxon>Micromonospora</taxon>
    </lineage>
</organism>
<dbReference type="Pfam" id="PF01814">
    <property type="entry name" value="Hemerythrin"/>
    <property type="match status" value="1"/>
</dbReference>
<evidence type="ECO:0000313" key="4">
    <source>
        <dbReference type="Proteomes" id="UP000245683"/>
    </source>
</evidence>
<dbReference type="AlphaFoldDB" id="A0A317JRU1"/>
<feature type="domain" description="Hemerythrin-like" evidence="1">
    <location>
        <begin position="15"/>
        <end position="138"/>
    </location>
</feature>
<accession>A0A317JRU1</accession>
<feature type="domain" description="DUF2249" evidence="2">
    <location>
        <begin position="194"/>
        <end position="261"/>
    </location>
</feature>
<gene>
    <name evidence="3" type="ORF">DLJ46_30845</name>
</gene>
<dbReference type="InterPro" id="IPR018720">
    <property type="entry name" value="DUF2249"/>
</dbReference>
<dbReference type="EMBL" id="QGSV01000431">
    <property type="protein sequence ID" value="PWU43526.1"/>
    <property type="molecule type" value="Genomic_DNA"/>
</dbReference>
<reference evidence="4" key="1">
    <citation type="submission" date="2018-05" db="EMBL/GenBank/DDBJ databases">
        <title>Micromonospora globispora sp. nov. and Micromonospora rugosa sp. nov., isolated from marine sediment.</title>
        <authorList>
            <person name="Carro L."/>
            <person name="Aysel V."/>
            <person name="Cetin D."/>
            <person name="Igual J.M."/>
            <person name="Klenk H.-P."/>
            <person name="Trujillo M.E."/>
            <person name="Sahin N."/>
        </authorList>
    </citation>
    <scope>NUCLEOTIDE SEQUENCE [LARGE SCALE GENOMIC DNA]</scope>
    <source>
        <strain evidence="4">S2904</strain>
    </source>
</reference>
<dbReference type="RefSeq" id="WP_109948008.1">
    <property type="nucleotide sequence ID" value="NZ_QGGF01000320.1"/>
</dbReference>
<evidence type="ECO:0000259" key="1">
    <source>
        <dbReference type="Pfam" id="PF01814"/>
    </source>
</evidence>
<dbReference type="Proteomes" id="UP000245683">
    <property type="component" value="Unassembled WGS sequence"/>
</dbReference>
<keyword evidence="4" id="KW-1185">Reference proteome</keyword>
<comment type="caution">
    <text evidence="3">The sequence shown here is derived from an EMBL/GenBank/DDBJ whole genome shotgun (WGS) entry which is preliminary data.</text>
</comment>
<evidence type="ECO:0000259" key="2">
    <source>
        <dbReference type="Pfam" id="PF10006"/>
    </source>
</evidence>
<dbReference type="InterPro" id="IPR012312">
    <property type="entry name" value="Hemerythrin-like"/>
</dbReference>